<evidence type="ECO:0000256" key="2">
    <source>
        <dbReference type="ARBA" id="ARBA00022840"/>
    </source>
</evidence>
<keyword evidence="5" id="KW-0804">Transcription</keyword>
<dbReference type="GO" id="GO:0043565">
    <property type="term" value="F:sequence-specific DNA binding"/>
    <property type="evidence" value="ECO:0007669"/>
    <property type="project" value="InterPro"/>
</dbReference>
<dbReference type="FunFam" id="3.40.50.300:FF:000006">
    <property type="entry name" value="DNA-binding transcriptional regulator NtrC"/>
    <property type="match status" value="1"/>
</dbReference>
<dbReference type="PROSITE" id="PS00676">
    <property type="entry name" value="SIGMA54_INTERACT_2"/>
    <property type="match status" value="1"/>
</dbReference>
<dbReference type="GO" id="GO:0005524">
    <property type="term" value="F:ATP binding"/>
    <property type="evidence" value="ECO:0007669"/>
    <property type="project" value="UniProtKB-KW"/>
</dbReference>
<dbReference type="Proteomes" id="UP000307574">
    <property type="component" value="Unassembled WGS sequence"/>
</dbReference>
<dbReference type="Pfam" id="PF25601">
    <property type="entry name" value="AAA_lid_14"/>
    <property type="match status" value="1"/>
</dbReference>
<evidence type="ECO:0000313" key="8">
    <source>
        <dbReference type="Proteomes" id="UP000307574"/>
    </source>
</evidence>
<dbReference type="EMBL" id="SYUV01000120">
    <property type="protein sequence ID" value="TKF25156.1"/>
    <property type="molecule type" value="Genomic_DNA"/>
</dbReference>
<keyword evidence="4" id="KW-0238">DNA-binding</keyword>
<dbReference type="SUPFAM" id="SSF46689">
    <property type="entry name" value="Homeodomain-like"/>
    <property type="match status" value="1"/>
</dbReference>
<dbReference type="InterPro" id="IPR002197">
    <property type="entry name" value="HTH_Fis"/>
</dbReference>
<protein>
    <submittedName>
        <fullName evidence="7">Sigma-54-dependent Fis family transcriptional regulator</fullName>
    </submittedName>
</protein>
<evidence type="ECO:0000256" key="3">
    <source>
        <dbReference type="ARBA" id="ARBA00023015"/>
    </source>
</evidence>
<dbReference type="InterPro" id="IPR003593">
    <property type="entry name" value="AAA+_ATPase"/>
</dbReference>
<evidence type="ECO:0000259" key="6">
    <source>
        <dbReference type="PROSITE" id="PS50045"/>
    </source>
</evidence>
<keyword evidence="2" id="KW-0067">ATP-binding</keyword>
<dbReference type="PROSITE" id="PS00675">
    <property type="entry name" value="SIGMA54_INTERACT_1"/>
    <property type="match status" value="1"/>
</dbReference>
<dbReference type="InterPro" id="IPR027417">
    <property type="entry name" value="P-loop_NTPase"/>
</dbReference>
<evidence type="ECO:0000256" key="5">
    <source>
        <dbReference type="ARBA" id="ARBA00023163"/>
    </source>
</evidence>
<dbReference type="Gene3D" id="1.10.10.60">
    <property type="entry name" value="Homeodomain-like"/>
    <property type="match status" value="1"/>
</dbReference>
<evidence type="ECO:0000256" key="4">
    <source>
        <dbReference type="ARBA" id="ARBA00023125"/>
    </source>
</evidence>
<proteinExistence type="predicted"/>
<dbReference type="InterPro" id="IPR058031">
    <property type="entry name" value="AAA_lid_NorR"/>
</dbReference>
<dbReference type="SUPFAM" id="SSF52540">
    <property type="entry name" value="P-loop containing nucleoside triphosphate hydrolases"/>
    <property type="match status" value="1"/>
</dbReference>
<dbReference type="RefSeq" id="WP_136981488.1">
    <property type="nucleotide sequence ID" value="NZ_JBFRJO010000048.1"/>
</dbReference>
<dbReference type="PRINTS" id="PR01590">
    <property type="entry name" value="HTHFIS"/>
</dbReference>
<dbReference type="Pfam" id="PF02954">
    <property type="entry name" value="HTH_8"/>
    <property type="match status" value="1"/>
</dbReference>
<accession>A0A4U1W9A6</accession>
<dbReference type="PANTHER" id="PTHR32071:SF117">
    <property type="entry name" value="PTS-DEPENDENT DIHYDROXYACETONE KINASE OPERON REGULATORY PROTEIN-RELATED"/>
    <property type="match status" value="1"/>
</dbReference>
<dbReference type="Gene3D" id="1.10.8.60">
    <property type="match status" value="1"/>
</dbReference>
<feature type="domain" description="Sigma-54 factor interaction" evidence="6">
    <location>
        <begin position="193"/>
        <end position="422"/>
    </location>
</feature>
<dbReference type="GO" id="GO:0006355">
    <property type="term" value="P:regulation of DNA-templated transcription"/>
    <property type="evidence" value="ECO:0007669"/>
    <property type="project" value="InterPro"/>
</dbReference>
<dbReference type="InterPro" id="IPR009057">
    <property type="entry name" value="Homeodomain-like_sf"/>
</dbReference>
<sequence length="526" mass="59349">MSNWLARVTELIGIKTKSDLIARFVDIIIDELSLSNCMVLTLNSEGRRLVPHKKQINVSWGVDDLSNPFSQVLQNAVPMTLSSDALLFWQSDRAFTELVSDVGMFESVSIHPLPMHSKQVRMVLYMLGDHNALTQTFLSQDCIKFVDVFTKQWQLLEEMDRKQHDKSLLSESLNEMQRDTKLRNLADKLSQSLIGESNVMQRLRQQVVSAAESQLSIMIQGDTGTGKELVAQAIHRISSGNGQPLVTINCAAIPENLLESELFGYCKGAFSGAESNHKGLIAQADGGTLFLDEIGDMPILLQAKLLRVLETKQFRPIGGKEELNSEFRLVSATHVNLLSQVRNKKFRQDLYYRLLQYPLTLPLLSERLEDIAPLSQHFIHQFNQQHGTKIRGLHYRALDCLKKYSFPGNVRELKSLVEFGCAQCLNASEVSEDSLSHRIACMNIDLHSPIIRTPTQSTFSCKQSPTVELNNVSPINNLKQAMNDYEKQLICKRLETFSGDRTKTARSLGIPKRTLAYKCQKLEINT</sequence>
<gene>
    <name evidence="7" type="ORF">FCV50_22770</name>
</gene>
<dbReference type="AlphaFoldDB" id="A0A4U1W9A6"/>
<dbReference type="CDD" id="cd00009">
    <property type="entry name" value="AAA"/>
    <property type="match status" value="1"/>
</dbReference>
<dbReference type="PANTHER" id="PTHR32071">
    <property type="entry name" value="TRANSCRIPTIONAL REGULATORY PROTEIN"/>
    <property type="match status" value="1"/>
</dbReference>
<keyword evidence="3" id="KW-0805">Transcription regulation</keyword>
<dbReference type="PROSITE" id="PS50045">
    <property type="entry name" value="SIGMA54_INTERACT_4"/>
    <property type="match status" value="1"/>
</dbReference>
<evidence type="ECO:0000256" key="1">
    <source>
        <dbReference type="ARBA" id="ARBA00022741"/>
    </source>
</evidence>
<dbReference type="InterPro" id="IPR025943">
    <property type="entry name" value="Sigma_54_int_dom_ATP-bd_2"/>
</dbReference>
<dbReference type="InterPro" id="IPR002078">
    <property type="entry name" value="Sigma_54_int"/>
</dbReference>
<name>A0A4U1W9A6_9VIBR</name>
<dbReference type="InterPro" id="IPR025662">
    <property type="entry name" value="Sigma_54_int_dom_ATP-bd_1"/>
</dbReference>
<dbReference type="Pfam" id="PF00158">
    <property type="entry name" value="Sigma54_activat"/>
    <property type="match status" value="1"/>
</dbReference>
<reference evidence="7 8" key="1">
    <citation type="submission" date="2019-04" db="EMBL/GenBank/DDBJ databases">
        <title>A reverse ecology approach based on a biological definition of microbial populations.</title>
        <authorList>
            <person name="Arevalo P."/>
            <person name="Vaninsberghe D."/>
            <person name="Elsherbini J."/>
            <person name="Gore J."/>
            <person name="Polz M."/>
        </authorList>
    </citation>
    <scope>NUCLEOTIDE SEQUENCE [LARGE SCALE GENOMIC DNA]</scope>
    <source>
        <strain evidence="7 8">10N.261.46.F4</strain>
    </source>
</reference>
<dbReference type="Gene3D" id="3.40.50.300">
    <property type="entry name" value="P-loop containing nucleotide triphosphate hydrolases"/>
    <property type="match status" value="1"/>
</dbReference>
<evidence type="ECO:0000313" key="7">
    <source>
        <dbReference type="EMBL" id="TKF25156.1"/>
    </source>
</evidence>
<comment type="caution">
    <text evidence="7">The sequence shown here is derived from an EMBL/GenBank/DDBJ whole genome shotgun (WGS) entry which is preliminary data.</text>
</comment>
<organism evidence="7 8">
    <name type="scientific">Vibrio kanaloae</name>
    <dbReference type="NCBI Taxonomy" id="170673"/>
    <lineage>
        <taxon>Bacteria</taxon>
        <taxon>Pseudomonadati</taxon>
        <taxon>Pseudomonadota</taxon>
        <taxon>Gammaproteobacteria</taxon>
        <taxon>Vibrionales</taxon>
        <taxon>Vibrionaceae</taxon>
        <taxon>Vibrio</taxon>
    </lineage>
</organism>
<keyword evidence="1" id="KW-0547">Nucleotide-binding</keyword>
<dbReference type="SMART" id="SM00382">
    <property type="entry name" value="AAA"/>
    <property type="match status" value="1"/>
</dbReference>